<sequence length="250" mass="27852">MCYSFISKMDATVMLQTARSLLKSADLGFQETADLALKGMIITRDVAELNTVVRKMTEISVNSLVALMMIFVVKYVGPKLFYPYLLLEPLTSKGTDDATFTTSHGLMIHTFNRTNYTLAIDVPQAATRLLLEGSTVMFNNFEFKTPHFDSVVKGSLNIDIGKMIVDVKANLSLTNCFVKIAKINVTEILDLSPKIFIDSDPNLSTPLSERFVDYLDKELKDALPLRIHSAVVRRLDSFPLGRALLNCSTV</sequence>
<protein>
    <submittedName>
        <fullName evidence="1">Uncharacterized protein</fullName>
    </submittedName>
</protein>
<name>A0A6A4J6T8_APOLU</name>
<evidence type="ECO:0000313" key="1">
    <source>
        <dbReference type="EMBL" id="KAF6204344.1"/>
    </source>
</evidence>
<gene>
    <name evidence="1" type="ORF">GE061_002685</name>
</gene>
<reference evidence="1" key="1">
    <citation type="journal article" date="2021" name="Mol. Ecol. Resour.">
        <title>Apolygus lucorum genome provides insights into omnivorousness and mesophyll feeding.</title>
        <authorList>
            <person name="Liu Y."/>
            <person name="Liu H."/>
            <person name="Wang H."/>
            <person name="Huang T."/>
            <person name="Liu B."/>
            <person name="Yang B."/>
            <person name="Yin L."/>
            <person name="Li B."/>
            <person name="Zhang Y."/>
            <person name="Zhang S."/>
            <person name="Jiang F."/>
            <person name="Zhang X."/>
            <person name="Ren Y."/>
            <person name="Wang B."/>
            <person name="Wang S."/>
            <person name="Lu Y."/>
            <person name="Wu K."/>
            <person name="Fan W."/>
            <person name="Wang G."/>
        </authorList>
    </citation>
    <scope>NUCLEOTIDE SEQUENCE</scope>
    <source>
        <strain evidence="1">12Hb</strain>
    </source>
</reference>
<keyword evidence="2" id="KW-1185">Reference proteome</keyword>
<organism evidence="1 2">
    <name type="scientific">Apolygus lucorum</name>
    <name type="common">Small green plant bug</name>
    <name type="synonym">Lygocoris lucorum</name>
    <dbReference type="NCBI Taxonomy" id="248454"/>
    <lineage>
        <taxon>Eukaryota</taxon>
        <taxon>Metazoa</taxon>
        <taxon>Ecdysozoa</taxon>
        <taxon>Arthropoda</taxon>
        <taxon>Hexapoda</taxon>
        <taxon>Insecta</taxon>
        <taxon>Pterygota</taxon>
        <taxon>Neoptera</taxon>
        <taxon>Paraneoptera</taxon>
        <taxon>Hemiptera</taxon>
        <taxon>Heteroptera</taxon>
        <taxon>Panheteroptera</taxon>
        <taxon>Cimicomorpha</taxon>
        <taxon>Miridae</taxon>
        <taxon>Mirini</taxon>
        <taxon>Apolygus</taxon>
    </lineage>
</organism>
<accession>A0A6A4J6T8</accession>
<proteinExistence type="predicted"/>
<evidence type="ECO:0000313" key="2">
    <source>
        <dbReference type="Proteomes" id="UP000466442"/>
    </source>
</evidence>
<comment type="caution">
    <text evidence="1">The sequence shown here is derived from an EMBL/GenBank/DDBJ whole genome shotgun (WGS) entry which is preliminary data.</text>
</comment>
<dbReference type="AlphaFoldDB" id="A0A6A4J6T8"/>
<dbReference type="EMBL" id="WIXP02000010">
    <property type="protein sequence ID" value="KAF6204344.1"/>
    <property type="molecule type" value="Genomic_DNA"/>
</dbReference>
<dbReference type="Proteomes" id="UP000466442">
    <property type="component" value="Unassembled WGS sequence"/>
</dbReference>